<evidence type="ECO:0000313" key="1">
    <source>
        <dbReference type="EMBL" id="MCL7029897.1"/>
    </source>
</evidence>
<sequence>MAHVNQVLSVRTHLANDNQQLDETPLLHRQHQIYSTIGDFRHHSFINHPAPLFISEADVMLILTHHRFFNTFHSKIRGPTAYNRFLSSTEDHHPRNFDDVIYDHRPHHRTKDRKRKIMLQPNQQHRPGPFFLMDSKKRSNANLNLSRTIYTMKIHNVRYRLIDYLPIELPELPEDGPVAEEVAEALEDEDAGGHPVEDNMLEHAQVFDNDD</sequence>
<accession>A0AA41V2Z3</accession>
<dbReference type="AlphaFoldDB" id="A0AA41V2Z3"/>
<organism evidence="1 2">
    <name type="scientific">Papaver nudicaule</name>
    <name type="common">Iceland poppy</name>
    <dbReference type="NCBI Taxonomy" id="74823"/>
    <lineage>
        <taxon>Eukaryota</taxon>
        <taxon>Viridiplantae</taxon>
        <taxon>Streptophyta</taxon>
        <taxon>Embryophyta</taxon>
        <taxon>Tracheophyta</taxon>
        <taxon>Spermatophyta</taxon>
        <taxon>Magnoliopsida</taxon>
        <taxon>Ranunculales</taxon>
        <taxon>Papaveraceae</taxon>
        <taxon>Papaveroideae</taxon>
        <taxon>Papaver</taxon>
    </lineage>
</organism>
<evidence type="ECO:0000313" key="2">
    <source>
        <dbReference type="Proteomes" id="UP001177140"/>
    </source>
</evidence>
<keyword evidence="2" id="KW-1185">Reference proteome</keyword>
<gene>
    <name evidence="1" type="ORF">MKW94_020751</name>
</gene>
<comment type="caution">
    <text evidence="1">The sequence shown here is derived from an EMBL/GenBank/DDBJ whole genome shotgun (WGS) entry which is preliminary data.</text>
</comment>
<dbReference type="EMBL" id="JAJJMA010095381">
    <property type="protein sequence ID" value="MCL7029897.1"/>
    <property type="molecule type" value="Genomic_DNA"/>
</dbReference>
<name>A0AA41V2Z3_PAPNU</name>
<proteinExistence type="predicted"/>
<reference evidence="1" key="1">
    <citation type="submission" date="2022-03" db="EMBL/GenBank/DDBJ databases">
        <title>A functionally conserved STORR gene fusion in Papaver species that diverged 16.8 million years ago.</title>
        <authorList>
            <person name="Catania T."/>
        </authorList>
    </citation>
    <scope>NUCLEOTIDE SEQUENCE</scope>
    <source>
        <strain evidence="1">S-191538</strain>
    </source>
</reference>
<dbReference type="Proteomes" id="UP001177140">
    <property type="component" value="Unassembled WGS sequence"/>
</dbReference>
<protein>
    <submittedName>
        <fullName evidence="1">Uncharacterized protein</fullName>
    </submittedName>
</protein>